<organism evidence="2 3">
    <name type="scientific">Flammeovirga yaeyamensis</name>
    <dbReference type="NCBI Taxonomy" id="367791"/>
    <lineage>
        <taxon>Bacteria</taxon>
        <taxon>Pseudomonadati</taxon>
        <taxon>Bacteroidota</taxon>
        <taxon>Cytophagia</taxon>
        <taxon>Cytophagales</taxon>
        <taxon>Flammeovirgaceae</taxon>
        <taxon>Flammeovirga</taxon>
    </lineage>
</organism>
<feature type="transmembrane region" description="Helical" evidence="1">
    <location>
        <begin position="321"/>
        <end position="341"/>
    </location>
</feature>
<keyword evidence="2" id="KW-0808">Transferase</keyword>
<dbReference type="KEGG" id="fya:KMW28_19430"/>
<accession>A0AAX1N2V1</accession>
<keyword evidence="2" id="KW-0328">Glycosyltransferase</keyword>
<dbReference type="Proteomes" id="UP000678679">
    <property type="component" value="Chromosome 1"/>
</dbReference>
<feature type="transmembrane region" description="Helical" evidence="1">
    <location>
        <begin position="60"/>
        <end position="76"/>
    </location>
</feature>
<evidence type="ECO:0000256" key="1">
    <source>
        <dbReference type="SAM" id="Phobius"/>
    </source>
</evidence>
<evidence type="ECO:0000313" key="2">
    <source>
        <dbReference type="EMBL" id="QWG01789.1"/>
    </source>
</evidence>
<feature type="transmembrane region" description="Helical" evidence="1">
    <location>
        <begin position="161"/>
        <end position="184"/>
    </location>
</feature>
<protein>
    <submittedName>
        <fullName evidence="2">Glycosyltransferase family 39 protein</fullName>
        <ecNumber evidence="2">2.4.-.-</ecNumber>
    </submittedName>
</protein>
<reference evidence="2 3" key="1">
    <citation type="submission" date="2021-05" db="EMBL/GenBank/DDBJ databases">
        <title>Comparative genomic studies on the polysaccharide-degrading batcterial strains of the Flammeovirga genus.</title>
        <authorList>
            <person name="Zewei F."/>
            <person name="Zheng Z."/>
            <person name="Yu L."/>
            <person name="Ruyue G."/>
            <person name="Yanhong M."/>
            <person name="Yuanyuan C."/>
            <person name="Jingyan G."/>
            <person name="Wenjun H."/>
        </authorList>
    </citation>
    <scope>NUCLEOTIDE SEQUENCE [LARGE SCALE GENOMIC DNA]</scope>
    <source>
        <strain evidence="2 3">NBRC:100898</strain>
    </source>
</reference>
<feature type="transmembrane region" description="Helical" evidence="1">
    <location>
        <begin position="131"/>
        <end position="149"/>
    </location>
</feature>
<gene>
    <name evidence="2" type="ORF">KMW28_19430</name>
</gene>
<feature type="transmembrane region" description="Helical" evidence="1">
    <location>
        <begin position="12"/>
        <end position="29"/>
    </location>
</feature>
<keyword evidence="3" id="KW-1185">Reference proteome</keyword>
<evidence type="ECO:0000313" key="3">
    <source>
        <dbReference type="Proteomes" id="UP000678679"/>
    </source>
</evidence>
<sequence length="372" mass="43761">MKLLNSIQKKSYHYPLLFILWLITHGILWQSNGPKLGADSRFFFYLSDDILNHQMTFDRSVWYLTYGIFITFFRLFTQKIEAIVVGQLALNFLSGVCLYQIIKKYSDHSTIAFLGTFAYLFFPISLEWNYIIYSESLFTSLSIITFYFFTRKKYWKFTFLFLLTFFTRPNGIVLLSALVIAYFLELYQSKKIKRSYIIGISSIGFLLLLIILNRMMSFYGPLMIEGYLIAEIIYPKYTYFIQPIDSPFLISKDQNILLQLIGFSFGNLWYSIQLFTIKSLFFWGHIKPYYSTLHNLIIAVTLYPLYFISVLGIRQINKWDLLLRSFVLFILFQGLVVGLTSENWDGRFLPPLLPYLIILGCIGLKKYPTLSK</sequence>
<name>A0AAX1N2V1_9BACT</name>
<dbReference type="EC" id="2.4.-.-" evidence="2"/>
<feature type="transmembrane region" description="Helical" evidence="1">
    <location>
        <begin position="289"/>
        <end position="309"/>
    </location>
</feature>
<dbReference type="RefSeq" id="WP_183363998.1">
    <property type="nucleotide sequence ID" value="NZ_CP076132.1"/>
</dbReference>
<feature type="transmembrane region" description="Helical" evidence="1">
    <location>
        <begin position="196"/>
        <end position="212"/>
    </location>
</feature>
<keyword evidence="1" id="KW-0472">Membrane</keyword>
<feature type="transmembrane region" description="Helical" evidence="1">
    <location>
        <begin position="256"/>
        <end position="277"/>
    </location>
</feature>
<proteinExistence type="predicted"/>
<keyword evidence="1" id="KW-0812">Transmembrane</keyword>
<dbReference type="GO" id="GO:0016757">
    <property type="term" value="F:glycosyltransferase activity"/>
    <property type="evidence" value="ECO:0007669"/>
    <property type="project" value="UniProtKB-KW"/>
</dbReference>
<dbReference type="EMBL" id="CP076132">
    <property type="protein sequence ID" value="QWG01789.1"/>
    <property type="molecule type" value="Genomic_DNA"/>
</dbReference>
<feature type="transmembrane region" description="Helical" evidence="1">
    <location>
        <begin position="83"/>
        <end position="102"/>
    </location>
</feature>
<dbReference type="AlphaFoldDB" id="A0AAX1N2V1"/>
<keyword evidence="1" id="KW-1133">Transmembrane helix</keyword>